<dbReference type="PANTHER" id="PTHR44757">
    <property type="entry name" value="DIGUANYLATE CYCLASE DGCP"/>
    <property type="match status" value="1"/>
</dbReference>
<dbReference type="PANTHER" id="PTHR44757:SF2">
    <property type="entry name" value="BIOFILM ARCHITECTURE MAINTENANCE PROTEIN MBAA"/>
    <property type="match status" value="1"/>
</dbReference>
<dbReference type="KEGG" id="mseb:RE474_01800"/>
<feature type="domain" description="PAS" evidence="1">
    <location>
        <begin position="464"/>
        <end position="529"/>
    </location>
</feature>
<feature type="domain" description="PAC" evidence="2">
    <location>
        <begin position="412"/>
        <end position="463"/>
    </location>
</feature>
<dbReference type="Gene3D" id="3.30.450.20">
    <property type="entry name" value="PAS domain"/>
    <property type="match status" value="4"/>
</dbReference>
<dbReference type="GO" id="GO:0006355">
    <property type="term" value="P:regulation of DNA-templated transcription"/>
    <property type="evidence" value="ECO:0007669"/>
    <property type="project" value="InterPro"/>
</dbReference>
<dbReference type="InterPro" id="IPR000014">
    <property type="entry name" value="PAS"/>
</dbReference>
<feature type="domain" description="PAS" evidence="1">
    <location>
        <begin position="365"/>
        <end position="390"/>
    </location>
</feature>
<dbReference type="NCBIfam" id="TIGR00229">
    <property type="entry name" value="sensory_box"/>
    <property type="match status" value="2"/>
</dbReference>
<evidence type="ECO:0000313" key="3">
    <source>
        <dbReference type="EMBL" id="WMW25479.1"/>
    </source>
</evidence>
<dbReference type="SUPFAM" id="SSF46785">
    <property type="entry name" value="Winged helix' DNA-binding domain"/>
    <property type="match status" value="1"/>
</dbReference>
<dbReference type="CDD" id="cd00130">
    <property type="entry name" value="PAS"/>
    <property type="match status" value="2"/>
</dbReference>
<evidence type="ECO:0000259" key="2">
    <source>
        <dbReference type="PROSITE" id="PS50113"/>
    </source>
</evidence>
<dbReference type="RefSeq" id="WP_309311283.1">
    <property type="nucleotide sequence ID" value="NZ_CP133592.1"/>
</dbReference>
<dbReference type="InterPro" id="IPR000700">
    <property type="entry name" value="PAS-assoc_C"/>
</dbReference>
<dbReference type="PROSITE" id="PS50113">
    <property type="entry name" value="PAC"/>
    <property type="match status" value="2"/>
</dbReference>
<dbReference type="InterPro" id="IPR036390">
    <property type="entry name" value="WH_DNA-bd_sf"/>
</dbReference>
<dbReference type="Pfam" id="PF13426">
    <property type="entry name" value="PAS_9"/>
    <property type="match status" value="2"/>
</dbReference>
<dbReference type="SMART" id="SM00091">
    <property type="entry name" value="PAS"/>
    <property type="match status" value="4"/>
</dbReference>
<dbReference type="SUPFAM" id="SSF55785">
    <property type="entry name" value="PYP-like sensor domain (PAS domain)"/>
    <property type="match status" value="4"/>
</dbReference>
<dbReference type="InterPro" id="IPR013767">
    <property type="entry name" value="PAS_fold"/>
</dbReference>
<organism evidence="3 4">
    <name type="scientific">Methanolobus sediminis</name>
    <dbReference type="NCBI Taxonomy" id="3072978"/>
    <lineage>
        <taxon>Archaea</taxon>
        <taxon>Methanobacteriati</taxon>
        <taxon>Methanobacteriota</taxon>
        <taxon>Stenosarchaea group</taxon>
        <taxon>Methanomicrobia</taxon>
        <taxon>Methanosarcinales</taxon>
        <taxon>Methanosarcinaceae</taxon>
        <taxon>Methanolobus</taxon>
    </lineage>
</organism>
<keyword evidence="4" id="KW-1185">Reference proteome</keyword>
<dbReference type="InterPro" id="IPR001610">
    <property type="entry name" value="PAC"/>
</dbReference>
<gene>
    <name evidence="3" type="ORF">RE474_01800</name>
</gene>
<accession>A0AA51UKY8</accession>
<dbReference type="Proteomes" id="UP001182908">
    <property type="component" value="Chromosome"/>
</dbReference>
<dbReference type="PROSITE" id="PS50112">
    <property type="entry name" value="PAS"/>
    <property type="match status" value="2"/>
</dbReference>
<dbReference type="SMART" id="SM00086">
    <property type="entry name" value="PAC"/>
    <property type="match status" value="2"/>
</dbReference>
<evidence type="ECO:0000259" key="1">
    <source>
        <dbReference type="PROSITE" id="PS50112"/>
    </source>
</evidence>
<dbReference type="EMBL" id="CP133592">
    <property type="protein sequence ID" value="WMW25479.1"/>
    <property type="molecule type" value="Genomic_DNA"/>
</dbReference>
<evidence type="ECO:0000313" key="4">
    <source>
        <dbReference type="Proteomes" id="UP001182908"/>
    </source>
</evidence>
<dbReference type="InterPro" id="IPR052155">
    <property type="entry name" value="Biofilm_reg_signaling"/>
</dbReference>
<sequence>MIGYDAEVERIKMLLEANPRGMTVINLAKELNISRNSAAKYLDILLVSGQVEMDSIGPAKVYHLSTRVPPSKLINYSSDCVILVDEKQNIIHINDNCSNLFDLEENILGTNIKDIYGINAEIISEIDHAFNEGKYDNETGQISMSGPYFNVRIIPTLSESRSPCVAIIMEDITKEKTMEEKLKKYRTLIDTLIDNCINENDINLLIENIKVEGNELKASEDNTSSKRIMYQEIINFLPDIIYLLKEDGTFLDYIASDDTKLFRSPSEFLGKKICECFPEAQSRQMMQHLEKVLKYGEMELFQYQITVNDKTYDFEARLVPGKNREILAIVSDVTSKKLTENRLESIFRALPVAAGILTNRRFKEVNPRMIEMTGYATDELLGSHADMLYPTPEESEFVSVEKYKLIRENGVGTVETRWKRKNGTIIDILLSSTPLDGSDLSKGVTFTALDITDRKKAERAHKLSEEKFRAFFEKNNEYCYIISPEGNIIDINESALKLLGYENEEIIGKPLATIYAPELQSRMKEIFQKWQLKEDIIDEEMTIISKSGQRRTVLVSVSKLLDEDGNTLYLTSIQRDIM</sequence>
<dbReference type="GeneID" id="84231411"/>
<dbReference type="AlphaFoldDB" id="A0AA51UKY8"/>
<dbReference type="InterPro" id="IPR035965">
    <property type="entry name" value="PAS-like_dom_sf"/>
</dbReference>
<name>A0AA51UKY8_9EURY</name>
<proteinExistence type="predicted"/>
<dbReference type="Pfam" id="PF00989">
    <property type="entry name" value="PAS"/>
    <property type="match status" value="1"/>
</dbReference>
<reference evidence="3 4" key="1">
    <citation type="submission" date="2023-08" db="EMBL/GenBank/DDBJ databases">
        <title>Methanolobus mangrovi sp. nov. and Methanolobus sediminis sp. nov, two novel methylotrophic methanogens isolated from mangrove sediments in China.</title>
        <authorList>
            <person name="Zhou J."/>
        </authorList>
    </citation>
    <scope>NUCLEOTIDE SEQUENCE [LARGE SCALE GENOMIC DNA]</scope>
    <source>
        <strain evidence="3 4">FTZ6</strain>
    </source>
</reference>
<protein>
    <submittedName>
        <fullName evidence="3">PAS domain S-box protein</fullName>
    </submittedName>
</protein>
<feature type="domain" description="PAC" evidence="2">
    <location>
        <begin position="537"/>
        <end position="578"/>
    </location>
</feature>